<dbReference type="Proteomes" id="UP000095287">
    <property type="component" value="Unplaced"/>
</dbReference>
<organism evidence="2 3">
    <name type="scientific">Steinernema glaseri</name>
    <dbReference type="NCBI Taxonomy" id="37863"/>
    <lineage>
        <taxon>Eukaryota</taxon>
        <taxon>Metazoa</taxon>
        <taxon>Ecdysozoa</taxon>
        <taxon>Nematoda</taxon>
        <taxon>Chromadorea</taxon>
        <taxon>Rhabditida</taxon>
        <taxon>Tylenchina</taxon>
        <taxon>Panagrolaimomorpha</taxon>
        <taxon>Strongyloidoidea</taxon>
        <taxon>Steinernematidae</taxon>
        <taxon>Steinernema</taxon>
    </lineage>
</organism>
<protein>
    <submittedName>
        <fullName evidence="3">Ovule protein</fullName>
    </submittedName>
</protein>
<dbReference type="AlphaFoldDB" id="A0A1I7ZRY6"/>
<name>A0A1I7ZRY6_9BILA</name>
<dbReference type="WBParaSite" id="L893_g29005.t1">
    <property type="protein sequence ID" value="L893_g29005.t1"/>
    <property type="gene ID" value="L893_g29005"/>
</dbReference>
<accession>A0A1I7ZRY6</accession>
<evidence type="ECO:0000313" key="2">
    <source>
        <dbReference type="Proteomes" id="UP000095287"/>
    </source>
</evidence>
<feature type="region of interest" description="Disordered" evidence="1">
    <location>
        <begin position="1"/>
        <end position="33"/>
    </location>
</feature>
<evidence type="ECO:0000256" key="1">
    <source>
        <dbReference type="SAM" id="MobiDB-lite"/>
    </source>
</evidence>
<sequence>MQQHKRKMATSREKRTRASPAGTREISSGCPSVAQSTHKIEPFWNKFHNNSRIPKKPSPGLQHTKLSKSLIFDFCIPDDVTSPIPCLASR</sequence>
<feature type="compositionally biased region" description="Basic residues" evidence="1">
    <location>
        <begin position="1"/>
        <end position="17"/>
    </location>
</feature>
<reference evidence="3" key="1">
    <citation type="submission" date="2016-11" db="UniProtKB">
        <authorList>
            <consortium name="WormBaseParasite"/>
        </authorList>
    </citation>
    <scope>IDENTIFICATION</scope>
</reference>
<keyword evidence="2" id="KW-1185">Reference proteome</keyword>
<proteinExistence type="predicted"/>
<evidence type="ECO:0000313" key="3">
    <source>
        <dbReference type="WBParaSite" id="L893_g29005.t1"/>
    </source>
</evidence>